<sequence>MTQSDREARLAWSPVSVMAPPIIFSTSLVLDAGTPSCIISVSLVGCDAFAHDKVTSCRANSGIRHPKSSSTAWDRIMVSFLSFTAQIA</sequence>
<evidence type="ECO:0000313" key="2">
    <source>
        <dbReference type="Proteomes" id="UP000807769"/>
    </source>
</evidence>
<dbReference type="Proteomes" id="UP000807769">
    <property type="component" value="Unassembled WGS sequence"/>
</dbReference>
<dbReference type="AlphaFoldDB" id="A0A9P7EJX5"/>
<comment type="caution">
    <text evidence="1">The sequence shown here is derived from an EMBL/GenBank/DDBJ whole genome shotgun (WGS) entry which is preliminary data.</text>
</comment>
<reference evidence="1" key="1">
    <citation type="journal article" date="2020" name="New Phytol.">
        <title>Comparative genomics reveals dynamic genome evolution in host specialist ectomycorrhizal fungi.</title>
        <authorList>
            <person name="Lofgren L.A."/>
            <person name="Nguyen N.H."/>
            <person name="Vilgalys R."/>
            <person name="Ruytinx J."/>
            <person name="Liao H.L."/>
            <person name="Branco S."/>
            <person name="Kuo A."/>
            <person name="LaButti K."/>
            <person name="Lipzen A."/>
            <person name="Andreopoulos W."/>
            <person name="Pangilinan J."/>
            <person name="Riley R."/>
            <person name="Hundley H."/>
            <person name="Na H."/>
            <person name="Barry K."/>
            <person name="Grigoriev I.V."/>
            <person name="Stajich J.E."/>
            <person name="Kennedy P.G."/>
        </authorList>
    </citation>
    <scope>NUCLEOTIDE SEQUENCE</scope>
    <source>
        <strain evidence="1">MN1</strain>
    </source>
</reference>
<dbReference type="EMBL" id="JABBWG010000004">
    <property type="protein sequence ID" value="KAG1823973.1"/>
    <property type="molecule type" value="Genomic_DNA"/>
</dbReference>
<dbReference type="RefSeq" id="XP_041198033.1">
    <property type="nucleotide sequence ID" value="XM_041343893.1"/>
</dbReference>
<keyword evidence="2" id="KW-1185">Reference proteome</keyword>
<accession>A0A9P7EJX5</accession>
<organism evidence="1 2">
    <name type="scientific">Suillus subaureus</name>
    <dbReference type="NCBI Taxonomy" id="48587"/>
    <lineage>
        <taxon>Eukaryota</taxon>
        <taxon>Fungi</taxon>
        <taxon>Dikarya</taxon>
        <taxon>Basidiomycota</taxon>
        <taxon>Agaricomycotina</taxon>
        <taxon>Agaricomycetes</taxon>
        <taxon>Agaricomycetidae</taxon>
        <taxon>Boletales</taxon>
        <taxon>Suillineae</taxon>
        <taxon>Suillaceae</taxon>
        <taxon>Suillus</taxon>
    </lineage>
</organism>
<protein>
    <submittedName>
        <fullName evidence="1">Uncharacterized protein</fullName>
    </submittedName>
</protein>
<evidence type="ECO:0000313" key="1">
    <source>
        <dbReference type="EMBL" id="KAG1823973.1"/>
    </source>
</evidence>
<proteinExistence type="predicted"/>
<dbReference type="GeneID" id="64637909"/>
<name>A0A9P7EJX5_9AGAM</name>
<gene>
    <name evidence="1" type="ORF">BJ212DRAFT_712113</name>
</gene>